<proteinExistence type="predicted"/>
<comment type="caution">
    <text evidence="2">The sequence shown here is derived from an EMBL/GenBank/DDBJ whole genome shotgun (WGS) entry which is preliminary data.</text>
</comment>
<dbReference type="SUPFAM" id="SSF53218">
    <property type="entry name" value="Molybdenum cofactor biosynthesis proteins"/>
    <property type="match status" value="1"/>
</dbReference>
<feature type="domain" description="MoaB/Mog" evidence="1">
    <location>
        <begin position="172"/>
        <end position="305"/>
    </location>
</feature>
<dbReference type="EMBL" id="JANCLU010000021">
    <property type="protein sequence ID" value="MCP8940452.1"/>
    <property type="molecule type" value="Genomic_DNA"/>
</dbReference>
<evidence type="ECO:0000313" key="3">
    <source>
        <dbReference type="Proteomes" id="UP001205890"/>
    </source>
</evidence>
<dbReference type="Proteomes" id="UP001205890">
    <property type="component" value="Unassembled WGS sequence"/>
</dbReference>
<keyword evidence="3" id="KW-1185">Reference proteome</keyword>
<protein>
    <submittedName>
        <fullName evidence="2">Molybdopterin-binding protein</fullName>
    </submittedName>
</protein>
<name>A0ABT1LG28_9HYPH</name>
<organism evidence="2 3">
    <name type="scientific">Alsobacter ponti</name>
    <dbReference type="NCBI Taxonomy" id="2962936"/>
    <lineage>
        <taxon>Bacteria</taxon>
        <taxon>Pseudomonadati</taxon>
        <taxon>Pseudomonadota</taxon>
        <taxon>Alphaproteobacteria</taxon>
        <taxon>Hyphomicrobiales</taxon>
        <taxon>Alsobacteraceae</taxon>
        <taxon>Alsobacter</taxon>
    </lineage>
</organism>
<gene>
    <name evidence="2" type="ORF">NK718_18150</name>
</gene>
<dbReference type="SMART" id="SM00852">
    <property type="entry name" value="MoCF_biosynth"/>
    <property type="match status" value="1"/>
</dbReference>
<sequence length="346" mass="35478">MEFGPVPLDEAIGGIAAHSVRLPAGVVKKGTVISRADVALLREAGIASVVIARPGPDDVSEDEAAHRLAQAFAGPGVRVEKPFTGRSNLFAETAGVLVVRRALVDGVNRIDEAITVATLPEWRAVVPGEMIGTVKIITFATPATLLDKALSQAQSGSSPAVSVAPFRPLQVGVVSTLLPGLKPSVVRKTLTVLGERLAPAGATIVADRETPHETRALADAIASLAHGAADLIVVFGASAITDRRDVIPSAVVAAGGRVERFGMPVDPGNLLLLGEVAGKRVLGAPGCARSPKENGFDWVLQRLLAGLPVTGDDIAGMGVGGLLMEIVQRGQPREHGAPDTAGDGPA</sequence>
<dbReference type="Gene3D" id="3.40.980.10">
    <property type="entry name" value="MoaB/Mog-like domain"/>
    <property type="match status" value="1"/>
</dbReference>
<accession>A0ABT1LG28</accession>
<evidence type="ECO:0000259" key="1">
    <source>
        <dbReference type="SMART" id="SM00852"/>
    </source>
</evidence>
<reference evidence="2 3" key="1">
    <citation type="submission" date="2022-07" db="EMBL/GenBank/DDBJ databases">
        <authorList>
            <person name="Li W.-J."/>
            <person name="Deng Q.-Q."/>
        </authorList>
    </citation>
    <scope>NUCLEOTIDE SEQUENCE [LARGE SCALE GENOMIC DNA]</scope>
    <source>
        <strain evidence="2 3">SYSU M60028</strain>
    </source>
</reference>
<dbReference type="InterPro" id="IPR036425">
    <property type="entry name" value="MoaB/Mog-like_dom_sf"/>
</dbReference>
<dbReference type="RefSeq" id="WP_254745200.1">
    <property type="nucleotide sequence ID" value="NZ_JANCLU010000021.1"/>
</dbReference>
<evidence type="ECO:0000313" key="2">
    <source>
        <dbReference type="EMBL" id="MCP8940452.1"/>
    </source>
</evidence>
<dbReference type="InterPro" id="IPR001453">
    <property type="entry name" value="MoaB/Mog_dom"/>
</dbReference>
<dbReference type="CDD" id="cd03522">
    <property type="entry name" value="MoeA_like"/>
    <property type="match status" value="1"/>
</dbReference>